<dbReference type="RefSeq" id="WP_068802265.1">
    <property type="nucleotide sequence ID" value="NZ_CP014671.1"/>
</dbReference>
<dbReference type="KEGG" id="gbi:PG2T_00085"/>
<dbReference type="InParanoid" id="A0A1B1YPP0"/>
<gene>
    <name evidence="2" type="ORF">PG2T_00085</name>
</gene>
<keyword evidence="3" id="KW-1185">Reference proteome</keyword>
<accession>A0A1B1YPP0</accession>
<dbReference type="SUPFAM" id="SSF54637">
    <property type="entry name" value="Thioesterase/thiol ester dehydrase-isomerase"/>
    <property type="match status" value="1"/>
</dbReference>
<reference evidence="3" key="1">
    <citation type="submission" date="2016-03" db="EMBL/GenBank/DDBJ databases">
        <title>Complete genome sequence of Solimmundus cernigliae, representing a novel lineage of polycyclic aromatic hydrocarbon degraders within the Gammaproteobacteria.</title>
        <authorList>
            <person name="Singleton D.R."/>
            <person name="Dickey A.N."/>
            <person name="Scholl E.H."/>
            <person name="Wright F.A."/>
            <person name="Aitken M.D."/>
        </authorList>
    </citation>
    <scope>NUCLEOTIDE SEQUENCE [LARGE SCALE GENOMIC DNA]</scope>
    <source>
        <strain evidence="3">TR3.2</strain>
    </source>
</reference>
<dbReference type="STRING" id="1810504.PG2T_00085"/>
<organism evidence="2 3">
    <name type="scientific">Immundisolibacter cernigliae</name>
    <dbReference type="NCBI Taxonomy" id="1810504"/>
    <lineage>
        <taxon>Bacteria</taxon>
        <taxon>Pseudomonadati</taxon>
        <taxon>Pseudomonadota</taxon>
        <taxon>Gammaproteobacteria</taxon>
        <taxon>Immundisolibacterales</taxon>
        <taxon>Immundisolibacteraceae</taxon>
        <taxon>Immundisolibacter</taxon>
    </lineage>
</organism>
<dbReference type="OrthoDB" id="6703795at2"/>
<evidence type="ECO:0000313" key="3">
    <source>
        <dbReference type="Proteomes" id="UP000092952"/>
    </source>
</evidence>
<feature type="domain" description="MaoC-like" evidence="1">
    <location>
        <begin position="18"/>
        <end position="128"/>
    </location>
</feature>
<dbReference type="InterPro" id="IPR052342">
    <property type="entry name" value="MCH/BMMD"/>
</dbReference>
<dbReference type="Gene3D" id="3.10.129.10">
    <property type="entry name" value="Hotdog Thioesterase"/>
    <property type="match status" value="1"/>
</dbReference>
<protein>
    <recommendedName>
        <fullName evidence="1">MaoC-like domain-containing protein</fullName>
    </recommendedName>
</protein>
<dbReference type="InterPro" id="IPR029069">
    <property type="entry name" value="HotDog_dom_sf"/>
</dbReference>
<dbReference type="EMBL" id="CP014671">
    <property type="protein sequence ID" value="ANX02750.1"/>
    <property type="molecule type" value="Genomic_DNA"/>
</dbReference>
<dbReference type="PANTHER" id="PTHR43664">
    <property type="entry name" value="MONOAMINE OXIDASE-RELATED"/>
    <property type="match status" value="1"/>
</dbReference>
<proteinExistence type="predicted"/>
<dbReference type="Pfam" id="PF01575">
    <property type="entry name" value="MaoC_dehydratas"/>
    <property type="match status" value="1"/>
</dbReference>
<evidence type="ECO:0000259" key="1">
    <source>
        <dbReference type="Pfam" id="PF01575"/>
    </source>
</evidence>
<dbReference type="AlphaFoldDB" id="A0A1B1YPP0"/>
<sequence>MAIQWWEDYDADWTLTTGRRTVTEFDILSFVTLVGMNEALFMDAEYIANDTPFGRRIAPGALVFSYAEGLVIQTGHLHGSAIAFLGAELKMQGPVYLGDTIEVNVSLAKRRETSKPDRGLVTTRNRVTNQSGNAVLEYLATRMLRRRPA</sequence>
<dbReference type="PANTHER" id="PTHR43664:SF1">
    <property type="entry name" value="BETA-METHYLMALYL-COA DEHYDRATASE"/>
    <property type="match status" value="1"/>
</dbReference>
<dbReference type="Proteomes" id="UP000092952">
    <property type="component" value="Chromosome"/>
</dbReference>
<evidence type="ECO:0000313" key="2">
    <source>
        <dbReference type="EMBL" id="ANX02750.1"/>
    </source>
</evidence>
<name>A0A1B1YPP0_9GAMM</name>
<dbReference type="InterPro" id="IPR002539">
    <property type="entry name" value="MaoC-like_dom"/>
</dbReference>